<dbReference type="InterPro" id="IPR011333">
    <property type="entry name" value="SKP1/BTB/POZ_sf"/>
</dbReference>
<name>A0A8H6ZIP8_9AGAR</name>
<sequence length="333" mass="37318">MENTSQTQPALHRVPELWFEDDNLILRAENTLYRVSKGVLAARSSVFRDMLSFPQARARSCPMEGDGTGGRAEEDDEDVIEGCPVVRLHDAPHDVTCFLRAIFDSSFFEPPPAKTDLAAITGILRLSHKYDVQYLRRRALLHLDTGYPTSLAVYEVSGSETFSSDGLDDSLLTIQCASEVNATWLLPTAFYFLCYSDLPLILASPRWPLLSPVDQATALSAYTRQRLACPPVLPFLRIPFTEGCTSLDKCSAYRAAYLLDVQSWNISDPLGSYKEWSPFEGKICSYCLAESEKYHRTARRGLWEELPGLYGLPGWEVLERMKAEALAVEVIMA</sequence>
<evidence type="ECO:0000259" key="1">
    <source>
        <dbReference type="SMART" id="SM00225"/>
    </source>
</evidence>
<accession>A0A8H6ZIP8</accession>
<dbReference type="CDD" id="cd18186">
    <property type="entry name" value="BTB_POZ_ZBTB_KLHL-like"/>
    <property type="match status" value="1"/>
</dbReference>
<reference evidence="2" key="1">
    <citation type="submission" date="2020-05" db="EMBL/GenBank/DDBJ databases">
        <title>Mycena genomes resolve the evolution of fungal bioluminescence.</title>
        <authorList>
            <person name="Tsai I.J."/>
        </authorList>
    </citation>
    <scope>NUCLEOTIDE SEQUENCE</scope>
    <source>
        <strain evidence="2">160909Yilan</strain>
    </source>
</reference>
<dbReference type="OrthoDB" id="3036049at2759"/>
<keyword evidence="3" id="KW-1185">Reference proteome</keyword>
<dbReference type="SMART" id="SM00225">
    <property type="entry name" value="BTB"/>
    <property type="match status" value="1"/>
</dbReference>
<dbReference type="Proteomes" id="UP000623467">
    <property type="component" value="Unassembled WGS sequence"/>
</dbReference>
<organism evidence="2 3">
    <name type="scientific">Mycena sanguinolenta</name>
    <dbReference type="NCBI Taxonomy" id="230812"/>
    <lineage>
        <taxon>Eukaryota</taxon>
        <taxon>Fungi</taxon>
        <taxon>Dikarya</taxon>
        <taxon>Basidiomycota</taxon>
        <taxon>Agaricomycotina</taxon>
        <taxon>Agaricomycetes</taxon>
        <taxon>Agaricomycetidae</taxon>
        <taxon>Agaricales</taxon>
        <taxon>Marasmiineae</taxon>
        <taxon>Mycenaceae</taxon>
        <taxon>Mycena</taxon>
    </lineage>
</organism>
<dbReference type="Gene3D" id="3.30.710.10">
    <property type="entry name" value="Potassium Channel Kv1.1, Chain A"/>
    <property type="match status" value="1"/>
</dbReference>
<dbReference type="AlphaFoldDB" id="A0A8H6ZIP8"/>
<dbReference type="EMBL" id="JACAZH010000001">
    <property type="protein sequence ID" value="KAF7378112.1"/>
    <property type="molecule type" value="Genomic_DNA"/>
</dbReference>
<dbReference type="InterPro" id="IPR000210">
    <property type="entry name" value="BTB/POZ_dom"/>
</dbReference>
<protein>
    <submittedName>
        <fullName evidence="2">BTB domain-containing protein</fullName>
    </submittedName>
</protein>
<evidence type="ECO:0000313" key="2">
    <source>
        <dbReference type="EMBL" id="KAF7378112.1"/>
    </source>
</evidence>
<feature type="domain" description="BTB" evidence="1">
    <location>
        <begin position="22"/>
        <end position="147"/>
    </location>
</feature>
<evidence type="ECO:0000313" key="3">
    <source>
        <dbReference type="Proteomes" id="UP000623467"/>
    </source>
</evidence>
<proteinExistence type="predicted"/>
<comment type="caution">
    <text evidence="2">The sequence shown here is derived from an EMBL/GenBank/DDBJ whole genome shotgun (WGS) entry which is preliminary data.</text>
</comment>
<dbReference type="SUPFAM" id="SSF54695">
    <property type="entry name" value="POZ domain"/>
    <property type="match status" value="1"/>
</dbReference>
<gene>
    <name evidence="2" type="ORF">MSAN_00235400</name>
</gene>